<sequence length="85" mass="9327">MEFEFGHVPVLFGTSGGVRRGLLDAARLPSAKGRSIVECLLPVGAIRGVIVASLRPILNAGVRTRWNSGRCDDRRADAQRDKKRR</sequence>
<gene>
    <name evidence="1" type="ORF">I6K02_08715</name>
</gene>
<dbReference type="AlphaFoldDB" id="A0A892I1K2"/>
<evidence type="ECO:0000313" key="1">
    <source>
        <dbReference type="EMBL" id="QRO76028.1"/>
    </source>
</evidence>
<dbReference type="GeneID" id="93126704"/>
<protein>
    <submittedName>
        <fullName evidence="1">Uncharacterized protein</fullName>
    </submittedName>
</protein>
<dbReference type="EMBL" id="CP069482">
    <property type="protein sequence ID" value="QRO76028.1"/>
    <property type="molecule type" value="Genomic_DNA"/>
</dbReference>
<dbReference type="RefSeq" id="WP_094190592.1">
    <property type="nucleotide sequence ID" value="NZ_CABVPR010000018.1"/>
</dbReference>
<accession>A0A892I1K2</accession>
<keyword evidence="2" id="KW-1185">Reference proteome</keyword>
<evidence type="ECO:0000313" key="2">
    <source>
        <dbReference type="Proteomes" id="UP000625568"/>
    </source>
</evidence>
<reference evidence="1 2" key="1">
    <citation type="submission" date="2021-02" db="EMBL/GenBank/DDBJ databases">
        <title>FDA dAtabase for Regulatory Grade micrObial Sequences (FDA-ARGOS): Supporting development and validation of Infectious Disease Dx tests.</title>
        <authorList>
            <person name="Minogue T."/>
            <person name="Wolcott M."/>
            <person name="Wasieloski L."/>
            <person name="Aguilar W."/>
            <person name="Moore D."/>
            <person name="Jaissle J."/>
            <person name="Tallon L."/>
            <person name="Sadzewicz L."/>
            <person name="Zhao X."/>
            <person name="Boylan J."/>
            <person name="Ott S."/>
            <person name="Bowen H."/>
            <person name="Vavikolanu K."/>
            <person name="Mehta A."/>
            <person name="Aluvathingal J."/>
            <person name="Nadendla S."/>
            <person name="Yan Y."/>
            <person name="Sichtig H."/>
        </authorList>
    </citation>
    <scope>NUCLEOTIDE SEQUENCE [LARGE SCALE GENOMIC DNA]</scope>
    <source>
        <strain evidence="1 2">FDAARGOS_1272</strain>
    </source>
</reference>
<proteinExistence type="predicted"/>
<organism evidence="1 2">
    <name type="scientific">Burkholderia dolosa</name>
    <dbReference type="NCBI Taxonomy" id="152500"/>
    <lineage>
        <taxon>Bacteria</taxon>
        <taxon>Pseudomonadati</taxon>
        <taxon>Pseudomonadota</taxon>
        <taxon>Betaproteobacteria</taxon>
        <taxon>Burkholderiales</taxon>
        <taxon>Burkholderiaceae</taxon>
        <taxon>Burkholderia</taxon>
        <taxon>Burkholderia cepacia complex</taxon>
    </lineage>
</organism>
<name>A0A892I1K2_9BURK</name>
<dbReference type="Proteomes" id="UP000625568">
    <property type="component" value="Chromosome 1"/>
</dbReference>